<dbReference type="GO" id="GO:0003964">
    <property type="term" value="F:RNA-directed DNA polymerase activity"/>
    <property type="evidence" value="ECO:0007669"/>
    <property type="project" value="UniProtKB-KW"/>
</dbReference>
<dbReference type="InterPro" id="IPR043502">
    <property type="entry name" value="DNA/RNA_pol_sf"/>
</dbReference>
<dbReference type="PANTHER" id="PTHR37984:SF5">
    <property type="entry name" value="PROTEIN NYNRIN-LIKE"/>
    <property type="match status" value="1"/>
</dbReference>
<dbReference type="InterPro" id="IPR041588">
    <property type="entry name" value="Integrase_H2C2"/>
</dbReference>
<dbReference type="Gene3D" id="3.10.10.10">
    <property type="entry name" value="HIV Type 1 Reverse Transcriptase, subunit A, domain 1"/>
    <property type="match status" value="1"/>
</dbReference>
<evidence type="ECO:0000313" key="3">
    <source>
        <dbReference type="Proteomes" id="UP001151760"/>
    </source>
</evidence>
<comment type="caution">
    <text evidence="2">The sequence shown here is derived from an EMBL/GenBank/DDBJ whole genome shotgun (WGS) entry which is preliminary data.</text>
</comment>
<dbReference type="InterPro" id="IPR050951">
    <property type="entry name" value="Retrovirus_Pol_polyprotein"/>
</dbReference>
<protein>
    <submittedName>
        <fullName evidence="2">Reverse transcriptase domain-containing protein</fullName>
    </submittedName>
</protein>
<dbReference type="Proteomes" id="UP001151760">
    <property type="component" value="Unassembled WGS sequence"/>
</dbReference>
<dbReference type="PANTHER" id="PTHR37984">
    <property type="entry name" value="PROTEIN CBG26694"/>
    <property type="match status" value="1"/>
</dbReference>
<accession>A0ABQ5EJJ7</accession>
<dbReference type="InterPro" id="IPR043128">
    <property type="entry name" value="Rev_trsase/Diguanyl_cyclase"/>
</dbReference>
<dbReference type="Pfam" id="PF17921">
    <property type="entry name" value="Integrase_H2C2"/>
    <property type="match status" value="1"/>
</dbReference>
<feature type="domain" description="Integrase zinc-binding" evidence="1">
    <location>
        <begin position="401"/>
        <end position="444"/>
    </location>
</feature>
<sequence>MSLRNLLQESEMSAKVYNMGQAKGSLIGIFCPRPQVPSSPTSGLCTLTPQEPMGHSKGKWCILSVEAPGISKRDCPKLKNNGWREGECTRLRLNSYGMQTREEMSETRCQYHPFNLEAHAESTGIFRCTLSVWTSTNIRQAEGQSKDKQINRTYHSFLRLFLTYFIPEDLAKSSSGSTVEFQIDLIPGAAPVARAPYRWLHLNEELSEQITRAFRQRIIRPSLGGGSSTLGPRICLSKKKDGSFMMCIDYRELNKLTVKKSLSLPRSDDLCDQLQDPRPYMKNQANRFYQDWTSPRSPTEIRQSLGTLVDTNRRFLRGILKDRYNHDETYSQRNQIWGAIHLWSTVMHHHKGLVCIDAEEGELHMLLDNKKILRENYTTHDLELGSADWVAFAMEDLKILISNESYKSKYSIHPGSEKMYQDMKKIYWWPNMKADIATYVSKCLDIWHGQAISRPSRIASTTLGKAQLTGPKLIQETTKRSPDQAKEFKWLRIDKRATMIENESRWSSKLGIGGYAKKEFHVDDKAPFCGKSPLKSWQREIKRLKPKPGTIVKVR</sequence>
<reference evidence="2" key="2">
    <citation type="submission" date="2022-01" db="EMBL/GenBank/DDBJ databases">
        <authorList>
            <person name="Yamashiro T."/>
            <person name="Shiraishi A."/>
            <person name="Satake H."/>
            <person name="Nakayama K."/>
        </authorList>
    </citation>
    <scope>NUCLEOTIDE SEQUENCE</scope>
</reference>
<proteinExistence type="predicted"/>
<evidence type="ECO:0000259" key="1">
    <source>
        <dbReference type="Pfam" id="PF17921"/>
    </source>
</evidence>
<dbReference type="EMBL" id="BQNB010016377">
    <property type="protein sequence ID" value="GJT51096.1"/>
    <property type="molecule type" value="Genomic_DNA"/>
</dbReference>
<keyword evidence="2" id="KW-0808">Transferase</keyword>
<dbReference type="Gene3D" id="3.30.70.270">
    <property type="match status" value="1"/>
</dbReference>
<reference evidence="2" key="1">
    <citation type="journal article" date="2022" name="Int. J. Mol. Sci.">
        <title>Draft Genome of Tanacetum Coccineum: Genomic Comparison of Closely Related Tanacetum-Family Plants.</title>
        <authorList>
            <person name="Yamashiro T."/>
            <person name="Shiraishi A."/>
            <person name="Nakayama K."/>
            <person name="Satake H."/>
        </authorList>
    </citation>
    <scope>NUCLEOTIDE SEQUENCE</scope>
</reference>
<organism evidence="2 3">
    <name type="scientific">Tanacetum coccineum</name>
    <dbReference type="NCBI Taxonomy" id="301880"/>
    <lineage>
        <taxon>Eukaryota</taxon>
        <taxon>Viridiplantae</taxon>
        <taxon>Streptophyta</taxon>
        <taxon>Embryophyta</taxon>
        <taxon>Tracheophyta</taxon>
        <taxon>Spermatophyta</taxon>
        <taxon>Magnoliopsida</taxon>
        <taxon>eudicotyledons</taxon>
        <taxon>Gunneridae</taxon>
        <taxon>Pentapetalae</taxon>
        <taxon>asterids</taxon>
        <taxon>campanulids</taxon>
        <taxon>Asterales</taxon>
        <taxon>Asteraceae</taxon>
        <taxon>Asteroideae</taxon>
        <taxon>Anthemideae</taxon>
        <taxon>Anthemidinae</taxon>
        <taxon>Tanacetum</taxon>
    </lineage>
</organism>
<keyword evidence="2" id="KW-0695">RNA-directed DNA polymerase</keyword>
<keyword evidence="3" id="KW-1185">Reference proteome</keyword>
<gene>
    <name evidence="2" type="ORF">Tco_0977253</name>
</gene>
<dbReference type="SUPFAM" id="SSF56672">
    <property type="entry name" value="DNA/RNA polymerases"/>
    <property type="match status" value="1"/>
</dbReference>
<dbReference type="Gene3D" id="1.10.340.70">
    <property type="match status" value="1"/>
</dbReference>
<evidence type="ECO:0000313" key="2">
    <source>
        <dbReference type="EMBL" id="GJT51096.1"/>
    </source>
</evidence>
<keyword evidence="2" id="KW-0548">Nucleotidyltransferase</keyword>
<name>A0ABQ5EJJ7_9ASTR</name>